<evidence type="ECO:0000313" key="1">
    <source>
        <dbReference type="EMBL" id="KDQ57257.1"/>
    </source>
</evidence>
<dbReference type="Proteomes" id="UP000027265">
    <property type="component" value="Unassembled WGS sequence"/>
</dbReference>
<dbReference type="AlphaFoldDB" id="A0A067Q180"/>
<evidence type="ECO:0000313" key="2">
    <source>
        <dbReference type="Proteomes" id="UP000027265"/>
    </source>
</evidence>
<dbReference type="EMBL" id="KL197720">
    <property type="protein sequence ID" value="KDQ57257.1"/>
    <property type="molecule type" value="Genomic_DNA"/>
</dbReference>
<gene>
    <name evidence="1" type="ORF">JAAARDRAFT_207561</name>
</gene>
<dbReference type="OrthoDB" id="3256367at2759"/>
<keyword evidence="2" id="KW-1185">Reference proteome</keyword>
<proteinExistence type="predicted"/>
<accession>A0A067Q180</accession>
<protein>
    <submittedName>
        <fullName evidence="1">Uncharacterized protein</fullName>
    </submittedName>
</protein>
<reference evidence="2" key="1">
    <citation type="journal article" date="2014" name="Proc. Natl. Acad. Sci. U.S.A.">
        <title>Extensive sampling of basidiomycete genomes demonstrates inadequacy of the white-rot/brown-rot paradigm for wood decay fungi.</title>
        <authorList>
            <person name="Riley R."/>
            <person name="Salamov A.A."/>
            <person name="Brown D.W."/>
            <person name="Nagy L.G."/>
            <person name="Floudas D."/>
            <person name="Held B.W."/>
            <person name="Levasseur A."/>
            <person name="Lombard V."/>
            <person name="Morin E."/>
            <person name="Otillar R."/>
            <person name="Lindquist E.A."/>
            <person name="Sun H."/>
            <person name="LaButti K.M."/>
            <person name="Schmutz J."/>
            <person name="Jabbour D."/>
            <person name="Luo H."/>
            <person name="Baker S.E."/>
            <person name="Pisabarro A.G."/>
            <person name="Walton J.D."/>
            <person name="Blanchette R.A."/>
            <person name="Henrissat B."/>
            <person name="Martin F."/>
            <person name="Cullen D."/>
            <person name="Hibbett D.S."/>
            <person name="Grigoriev I.V."/>
        </authorList>
    </citation>
    <scope>NUCLEOTIDE SEQUENCE [LARGE SCALE GENOMIC DNA]</scope>
    <source>
        <strain evidence="2">MUCL 33604</strain>
    </source>
</reference>
<sequence>MRQVLLSPLQIDCHPRLKKGDRMGLLSLRPAKPAAPAVQSDWARKRTSDAARRDMSDCMAIIFARVAAGLENLTMVMPEPWEVPLPHLTHPVLQDFTLFATREGRQQWHYSSTPQRSLPALRRLYIGGGHYSYERVASLVNASPALTHLFSSGPESAHTVAGSLRELLKTPDPSLNPIQPLHPPRSLQKCIIQPRLPFYRIHSAARLVTLLDQFQAIAADRPEVVLVPSKFWEPDIDGNVEEARGLWLNRISGGLGQWWDESDD</sequence>
<dbReference type="InParanoid" id="A0A067Q180"/>
<organism evidence="1 2">
    <name type="scientific">Jaapia argillacea MUCL 33604</name>
    <dbReference type="NCBI Taxonomy" id="933084"/>
    <lineage>
        <taxon>Eukaryota</taxon>
        <taxon>Fungi</taxon>
        <taxon>Dikarya</taxon>
        <taxon>Basidiomycota</taxon>
        <taxon>Agaricomycotina</taxon>
        <taxon>Agaricomycetes</taxon>
        <taxon>Agaricomycetidae</taxon>
        <taxon>Jaapiales</taxon>
        <taxon>Jaapiaceae</taxon>
        <taxon>Jaapia</taxon>
    </lineage>
</organism>
<dbReference type="HOGENOM" id="CLU_1053953_0_0_1"/>
<name>A0A067Q180_9AGAM</name>